<name>A0A167QE29_CALVF</name>
<evidence type="ECO:0000313" key="2">
    <source>
        <dbReference type="Proteomes" id="UP000076738"/>
    </source>
</evidence>
<dbReference type="OrthoDB" id="3226274at2759"/>
<dbReference type="Gene3D" id="3.30.420.10">
    <property type="entry name" value="Ribonuclease H-like superfamily/Ribonuclease H"/>
    <property type="match status" value="1"/>
</dbReference>
<dbReference type="GO" id="GO:0003676">
    <property type="term" value="F:nucleic acid binding"/>
    <property type="evidence" value="ECO:0007669"/>
    <property type="project" value="InterPro"/>
</dbReference>
<evidence type="ECO:0008006" key="3">
    <source>
        <dbReference type="Google" id="ProtNLM"/>
    </source>
</evidence>
<reference evidence="1 2" key="1">
    <citation type="journal article" date="2016" name="Mol. Biol. Evol.">
        <title>Comparative Genomics of Early-Diverging Mushroom-Forming Fungi Provides Insights into the Origins of Lignocellulose Decay Capabilities.</title>
        <authorList>
            <person name="Nagy L.G."/>
            <person name="Riley R."/>
            <person name="Tritt A."/>
            <person name="Adam C."/>
            <person name="Daum C."/>
            <person name="Floudas D."/>
            <person name="Sun H."/>
            <person name="Yadav J.S."/>
            <person name="Pangilinan J."/>
            <person name="Larsson K.H."/>
            <person name="Matsuura K."/>
            <person name="Barry K."/>
            <person name="Labutti K."/>
            <person name="Kuo R."/>
            <person name="Ohm R.A."/>
            <person name="Bhattacharya S.S."/>
            <person name="Shirouzu T."/>
            <person name="Yoshinaga Y."/>
            <person name="Martin F.M."/>
            <person name="Grigoriev I.V."/>
            <person name="Hibbett D.S."/>
        </authorList>
    </citation>
    <scope>NUCLEOTIDE SEQUENCE [LARGE SCALE GENOMIC DNA]</scope>
    <source>
        <strain evidence="1 2">TUFC12733</strain>
    </source>
</reference>
<protein>
    <recommendedName>
        <fullName evidence="3">Tc1-like transposase DDE domain-containing protein</fullName>
    </recommendedName>
</protein>
<dbReference type="InterPro" id="IPR036397">
    <property type="entry name" value="RNaseH_sf"/>
</dbReference>
<dbReference type="EMBL" id="KV417271">
    <property type="protein sequence ID" value="KZO99669.1"/>
    <property type="molecule type" value="Genomic_DNA"/>
</dbReference>
<dbReference type="AlphaFoldDB" id="A0A167QE29"/>
<proteinExistence type="predicted"/>
<sequence length="89" mass="10735">MKHFFNLEHITMLDWPAYSPDLNIIENPWHEVDHHVQACVPLPTNKDQLWMAPQEEWAGLDQEYVEHLYNSMPNHVRVLLKAKGWWIKY</sequence>
<gene>
    <name evidence="1" type="ORF">CALVIDRAFT_477082</name>
</gene>
<evidence type="ECO:0000313" key="1">
    <source>
        <dbReference type="EMBL" id="KZO99669.1"/>
    </source>
</evidence>
<dbReference type="Proteomes" id="UP000076738">
    <property type="component" value="Unassembled WGS sequence"/>
</dbReference>
<keyword evidence="2" id="KW-1185">Reference proteome</keyword>
<organism evidence="1 2">
    <name type="scientific">Calocera viscosa (strain TUFC12733)</name>
    <dbReference type="NCBI Taxonomy" id="1330018"/>
    <lineage>
        <taxon>Eukaryota</taxon>
        <taxon>Fungi</taxon>
        <taxon>Dikarya</taxon>
        <taxon>Basidiomycota</taxon>
        <taxon>Agaricomycotina</taxon>
        <taxon>Dacrymycetes</taxon>
        <taxon>Dacrymycetales</taxon>
        <taxon>Dacrymycetaceae</taxon>
        <taxon>Calocera</taxon>
    </lineage>
</organism>
<accession>A0A167QE29</accession>